<dbReference type="Gene3D" id="1.10.150.20">
    <property type="entry name" value="5' to 3' exonuclease, C-terminal subdomain"/>
    <property type="match status" value="1"/>
</dbReference>
<dbReference type="HAMAP" id="MF_00031">
    <property type="entry name" value="DNA_HJ_migration_RuvA"/>
    <property type="match status" value="1"/>
</dbReference>
<dbReference type="GO" id="GO:0006281">
    <property type="term" value="P:DNA repair"/>
    <property type="evidence" value="ECO:0007669"/>
    <property type="project" value="UniProtKB-UniRule"/>
</dbReference>
<keyword evidence="1" id="KW-0233">DNA recombination</keyword>
<evidence type="ECO:0000313" key="2">
    <source>
        <dbReference type="EMBL" id="AWV89200.1"/>
    </source>
</evidence>
<reference evidence="2 3" key="1">
    <citation type="submission" date="2018-06" db="EMBL/GenBank/DDBJ databases">
        <title>Lujinxingia sediminis gen. nov. sp. nov., a new facultative anaerobic member of the class Deltaproteobacteria, and proposal of Lujinxingaceae fam. nov.</title>
        <authorList>
            <person name="Guo L.-Y."/>
            <person name="Li C.-M."/>
            <person name="Wang S."/>
            <person name="Du Z.-J."/>
        </authorList>
    </citation>
    <scope>NUCLEOTIDE SEQUENCE [LARGE SCALE GENOMIC DNA]</scope>
    <source>
        <strain evidence="2 3">FA350</strain>
    </source>
</reference>
<comment type="function">
    <text evidence="1">The RuvA-RuvB-RuvC complex processes Holliday junction (HJ) DNA during genetic recombination and DNA repair, while the RuvA-RuvB complex plays an important role in the rescue of blocked DNA replication forks via replication fork reversal (RFR). RuvA specifically binds to HJ cruciform DNA, conferring on it an open structure. The RuvB hexamer acts as an ATP-dependent pump, pulling dsDNA into and through the RuvAB complex. HJ branch migration allows RuvC to scan DNA until it finds its consensus sequence, where it cleaves and resolves the cruciform DNA.</text>
</comment>
<dbReference type="GO" id="GO:0005524">
    <property type="term" value="F:ATP binding"/>
    <property type="evidence" value="ECO:0007669"/>
    <property type="project" value="InterPro"/>
</dbReference>
<dbReference type="KEGG" id="bsed:DN745_07540"/>
<comment type="subunit">
    <text evidence="1">Homotetramer. Forms an RuvA(8)-RuvB(12)-Holliday junction (HJ) complex. HJ DNA is sandwiched between 2 RuvA tetramers; dsDNA enters through RuvA and exits via RuvB. An RuvB hexamer assembles on each DNA strand where it exits the tetramer. Each RuvB hexamer is contacted by two RuvA subunits (via domain III) on 2 adjacent RuvB subunits; this complex drives branch migration. In the full resolvosome a probable DNA-RuvA(4)-RuvB(12)-RuvC(2) complex forms which resolves the HJ.</text>
</comment>
<comment type="subcellular location">
    <subcellularLocation>
        <location evidence="1">Cytoplasm</location>
    </subcellularLocation>
</comment>
<dbReference type="InterPro" id="IPR000085">
    <property type="entry name" value="RuvA"/>
</dbReference>
<dbReference type="InterPro" id="IPR003583">
    <property type="entry name" value="Hlx-hairpin-Hlx_DNA-bd_motif"/>
</dbReference>
<dbReference type="SMART" id="SM00278">
    <property type="entry name" value="HhH1"/>
    <property type="match status" value="2"/>
</dbReference>
<proteinExistence type="inferred from homology"/>
<dbReference type="Pfam" id="PF01330">
    <property type="entry name" value="RuvA_N"/>
    <property type="match status" value="1"/>
</dbReference>
<keyword evidence="1" id="KW-0234">DNA repair</keyword>
<dbReference type="OrthoDB" id="5293449at2"/>
<gene>
    <name evidence="1" type="primary">ruvA</name>
    <name evidence="2" type="ORF">DN745_07540</name>
</gene>
<feature type="region of interest" description="Domain III" evidence="1">
    <location>
        <begin position="148"/>
        <end position="199"/>
    </location>
</feature>
<keyword evidence="1" id="KW-0227">DNA damage</keyword>
<name>A0A2Z4FJZ8_9DELT</name>
<dbReference type="AlphaFoldDB" id="A0A2Z4FJZ8"/>
<evidence type="ECO:0000256" key="1">
    <source>
        <dbReference type="HAMAP-Rule" id="MF_00031"/>
    </source>
</evidence>
<dbReference type="Gene3D" id="1.10.8.10">
    <property type="entry name" value="DNA helicase RuvA subunit, C-terminal domain"/>
    <property type="match status" value="1"/>
</dbReference>
<dbReference type="InterPro" id="IPR010994">
    <property type="entry name" value="RuvA_2-like"/>
</dbReference>
<dbReference type="GO" id="GO:0009379">
    <property type="term" value="C:Holliday junction helicase complex"/>
    <property type="evidence" value="ECO:0007669"/>
    <property type="project" value="InterPro"/>
</dbReference>
<keyword evidence="3" id="KW-1185">Reference proteome</keyword>
<feature type="region of interest" description="Domain II" evidence="1">
    <location>
        <begin position="66"/>
        <end position="143"/>
    </location>
</feature>
<comment type="caution">
    <text evidence="1">Lacks conserved residue(s) required for the propagation of feature annotation.</text>
</comment>
<dbReference type="Proteomes" id="UP000249799">
    <property type="component" value="Chromosome"/>
</dbReference>
<organism evidence="2 3">
    <name type="scientific">Bradymonas sediminis</name>
    <dbReference type="NCBI Taxonomy" id="1548548"/>
    <lineage>
        <taxon>Bacteria</taxon>
        <taxon>Deltaproteobacteria</taxon>
        <taxon>Bradymonadales</taxon>
        <taxon>Bradymonadaceae</taxon>
        <taxon>Bradymonas</taxon>
    </lineage>
</organism>
<dbReference type="GO" id="GO:0006310">
    <property type="term" value="P:DNA recombination"/>
    <property type="evidence" value="ECO:0007669"/>
    <property type="project" value="UniProtKB-UniRule"/>
</dbReference>
<sequence>MIASLKGHIQILTMNSLIVDVNGVGYHVHVPLGTAGRIEPEADGRASFHIHTNVREDAITLFGFATFEEKRLFMRLTSVSGIGPKMGLAVLSGLTPSDFIRAVRNSDVKALTQISGVGKKTAQRIILELKSAVDDFEFAELAPADPSVGGDMADDLRSALGNLGYRENDVEQTLENMKGSIENAADLEPLLREALKMLR</sequence>
<dbReference type="SUPFAM" id="SSF47781">
    <property type="entry name" value="RuvA domain 2-like"/>
    <property type="match status" value="1"/>
</dbReference>
<dbReference type="Pfam" id="PF14520">
    <property type="entry name" value="HHH_5"/>
    <property type="match status" value="1"/>
</dbReference>
<dbReference type="GO" id="GO:0009378">
    <property type="term" value="F:four-way junction helicase activity"/>
    <property type="evidence" value="ECO:0007669"/>
    <property type="project" value="InterPro"/>
</dbReference>
<keyword evidence="1" id="KW-0238">DNA-binding</keyword>
<accession>A0A2Z4FJZ8</accession>
<dbReference type="GO" id="GO:0048476">
    <property type="term" value="C:Holliday junction resolvase complex"/>
    <property type="evidence" value="ECO:0007669"/>
    <property type="project" value="UniProtKB-UniRule"/>
</dbReference>
<dbReference type="EMBL" id="CP030032">
    <property type="protein sequence ID" value="AWV89200.1"/>
    <property type="molecule type" value="Genomic_DNA"/>
</dbReference>
<dbReference type="InterPro" id="IPR011114">
    <property type="entry name" value="RuvA_C"/>
</dbReference>
<dbReference type="InterPro" id="IPR036267">
    <property type="entry name" value="RuvA_C_sf"/>
</dbReference>
<keyword evidence="1" id="KW-0963">Cytoplasm</keyword>
<dbReference type="InterPro" id="IPR013849">
    <property type="entry name" value="DNA_helicase_Holl-junc_RuvA_I"/>
</dbReference>
<comment type="similarity">
    <text evidence="1">Belongs to the RuvA family.</text>
</comment>
<dbReference type="Gene3D" id="2.40.50.140">
    <property type="entry name" value="Nucleic acid-binding proteins"/>
    <property type="match status" value="1"/>
</dbReference>
<dbReference type="NCBIfam" id="TIGR00084">
    <property type="entry name" value="ruvA"/>
    <property type="match status" value="1"/>
</dbReference>
<comment type="domain">
    <text evidence="1">Has three domains with a flexible linker between the domains II and III and assumes an 'L' shape. Domain III is highly mobile and contacts RuvB.</text>
</comment>
<dbReference type="InterPro" id="IPR012340">
    <property type="entry name" value="NA-bd_OB-fold"/>
</dbReference>
<dbReference type="Pfam" id="PF07499">
    <property type="entry name" value="RuvA_C"/>
    <property type="match status" value="1"/>
</dbReference>
<evidence type="ECO:0000313" key="3">
    <source>
        <dbReference type="Proteomes" id="UP000249799"/>
    </source>
</evidence>
<dbReference type="SUPFAM" id="SSF50249">
    <property type="entry name" value="Nucleic acid-binding proteins"/>
    <property type="match status" value="1"/>
</dbReference>
<dbReference type="RefSeq" id="WP_111333505.1">
    <property type="nucleotide sequence ID" value="NZ_CP030032.1"/>
</dbReference>
<dbReference type="SUPFAM" id="SSF46929">
    <property type="entry name" value="DNA helicase RuvA subunit, C-terminal domain"/>
    <property type="match status" value="1"/>
</dbReference>
<protein>
    <recommendedName>
        <fullName evidence="1">Holliday junction branch migration complex subunit RuvA</fullName>
    </recommendedName>
</protein>
<dbReference type="GO" id="GO:0005737">
    <property type="term" value="C:cytoplasm"/>
    <property type="evidence" value="ECO:0007669"/>
    <property type="project" value="UniProtKB-SubCell"/>
</dbReference>
<dbReference type="CDD" id="cd14332">
    <property type="entry name" value="UBA_RuvA_C"/>
    <property type="match status" value="1"/>
</dbReference>
<dbReference type="GO" id="GO:0000400">
    <property type="term" value="F:four-way junction DNA binding"/>
    <property type="evidence" value="ECO:0007669"/>
    <property type="project" value="UniProtKB-UniRule"/>
</dbReference>